<accession>A0ABR7ICU9</accession>
<reference evidence="2 3" key="1">
    <citation type="submission" date="2020-08" db="EMBL/GenBank/DDBJ databases">
        <title>Genome public.</title>
        <authorList>
            <person name="Liu C."/>
            <person name="Sun Q."/>
        </authorList>
    </citation>
    <scope>NUCLEOTIDE SEQUENCE [LARGE SCALE GENOMIC DNA]</scope>
    <source>
        <strain evidence="2 3">BX0805</strain>
    </source>
</reference>
<proteinExistence type="predicted"/>
<dbReference type="NCBIfam" id="TIGR03732">
    <property type="entry name" value="lanti_perm_MutE"/>
    <property type="match status" value="1"/>
</dbReference>
<evidence type="ECO:0000313" key="2">
    <source>
        <dbReference type="EMBL" id="MBC5754756.1"/>
    </source>
</evidence>
<sequence>MKQYFLAEKLKYRHTFLPFLVVAMPLMTCLLAAFLTGNYFAVDSFNWWYMMMFPGMTAIICAVVGGKDKKQQNRTIFALPVDIEKVWDAKILTAAGMTAIANGILLAGAVAGNFCLTEMFSYTMVGMPAVRMQIVAAGVIWLTSLWQIPFCLWMSQKFGGFLMFLLHLAVYMVLAGSLSLDAAFFLLPQGITARLMCVLLEILPNGLIAKEGQMTWKPELMEPRAVLLGMAASVLWLFLLRAGSRRWFKRQVEKA</sequence>
<keyword evidence="1" id="KW-0472">Membrane</keyword>
<feature type="transmembrane region" description="Helical" evidence="1">
    <location>
        <begin position="161"/>
        <end position="186"/>
    </location>
</feature>
<keyword evidence="1" id="KW-0812">Transmembrane</keyword>
<name>A0ABR7ICU9_9FIRM</name>
<dbReference type="Proteomes" id="UP000621540">
    <property type="component" value="Unassembled WGS sequence"/>
</dbReference>
<feature type="transmembrane region" description="Helical" evidence="1">
    <location>
        <begin position="91"/>
        <end position="114"/>
    </location>
</feature>
<dbReference type="InterPro" id="IPR021205">
    <property type="entry name" value="Lanti_perm_SpaE/MutE/EpiE-like"/>
</dbReference>
<feature type="transmembrane region" description="Helical" evidence="1">
    <location>
        <begin position="16"/>
        <end position="41"/>
    </location>
</feature>
<comment type="caution">
    <text evidence="2">The sequence shown here is derived from an EMBL/GenBank/DDBJ whole genome shotgun (WGS) entry which is preliminary data.</text>
</comment>
<feature type="transmembrane region" description="Helical" evidence="1">
    <location>
        <begin position="225"/>
        <end position="244"/>
    </location>
</feature>
<feature type="transmembrane region" description="Helical" evidence="1">
    <location>
        <begin position="134"/>
        <end position="154"/>
    </location>
</feature>
<evidence type="ECO:0000256" key="1">
    <source>
        <dbReference type="SAM" id="Phobius"/>
    </source>
</evidence>
<evidence type="ECO:0000313" key="3">
    <source>
        <dbReference type="Proteomes" id="UP000621540"/>
    </source>
</evidence>
<organism evidence="2 3">
    <name type="scientific">Roseburia yibonii</name>
    <dbReference type="NCBI Taxonomy" id="2763063"/>
    <lineage>
        <taxon>Bacteria</taxon>
        <taxon>Bacillati</taxon>
        <taxon>Bacillota</taxon>
        <taxon>Clostridia</taxon>
        <taxon>Lachnospirales</taxon>
        <taxon>Lachnospiraceae</taxon>
        <taxon>Roseburia</taxon>
    </lineage>
</organism>
<dbReference type="EMBL" id="JACOQH010000010">
    <property type="protein sequence ID" value="MBC5754756.1"/>
    <property type="molecule type" value="Genomic_DNA"/>
</dbReference>
<feature type="transmembrane region" description="Helical" evidence="1">
    <location>
        <begin position="47"/>
        <end position="66"/>
    </location>
</feature>
<dbReference type="RefSeq" id="WP_186982626.1">
    <property type="nucleotide sequence ID" value="NZ_JACOQH010000010.1"/>
</dbReference>
<dbReference type="CDD" id="cd21807">
    <property type="entry name" value="ABC-2_lan_permease_MutE_EpiE-like"/>
    <property type="match status" value="1"/>
</dbReference>
<protein>
    <submittedName>
        <fullName evidence="2">Lantibiotic immunity ABC transporter MutE/EpiE family permease subunit</fullName>
    </submittedName>
</protein>
<keyword evidence="1" id="KW-1133">Transmembrane helix</keyword>
<gene>
    <name evidence="2" type="ORF">H8Z76_12190</name>
</gene>
<keyword evidence="3" id="KW-1185">Reference proteome</keyword>